<name>A0A2P5FI93_TREOI</name>
<dbReference type="Proteomes" id="UP000237000">
    <property type="component" value="Unassembled WGS sequence"/>
</dbReference>
<dbReference type="EMBL" id="JXTC01000031">
    <property type="protein sequence ID" value="PON97525.1"/>
    <property type="molecule type" value="Genomic_DNA"/>
</dbReference>
<feature type="region of interest" description="Disordered" evidence="1">
    <location>
        <begin position="10"/>
        <end position="50"/>
    </location>
</feature>
<evidence type="ECO:0000313" key="2">
    <source>
        <dbReference type="EMBL" id="PON97525.1"/>
    </source>
</evidence>
<evidence type="ECO:0000256" key="1">
    <source>
        <dbReference type="SAM" id="MobiDB-lite"/>
    </source>
</evidence>
<sequence>MGFYETVEKIDKETENEQDSEHDPFTPLNELIGNASTNTPSTQIGKKGRKRARRADLLIDVISDLVKQICALHASTGKNIRRLIDCYQFEADGIARRMKVFDKLKNIDGLPNDEQVRVGQLLVQNQVNTNLFFTLDDEFKLGFLIQLLD</sequence>
<reference evidence="3" key="1">
    <citation type="submission" date="2016-06" db="EMBL/GenBank/DDBJ databases">
        <title>Parallel loss of symbiosis genes in relatives of nitrogen-fixing non-legume Parasponia.</title>
        <authorList>
            <person name="Van Velzen R."/>
            <person name="Holmer R."/>
            <person name="Bu F."/>
            <person name="Rutten L."/>
            <person name="Van Zeijl A."/>
            <person name="Liu W."/>
            <person name="Santuari L."/>
            <person name="Cao Q."/>
            <person name="Sharma T."/>
            <person name="Shen D."/>
            <person name="Roswanjaya Y."/>
            <person name="Wardhani T."/>
            <person name="Kalhor M.S."/>
            <person name="Jansen J."/>
            <person name="Van den Hoogen J."/>
            <person name="Gungor B."/>
            <person name="Hartog M."/>
            <person name="Hontelez J."/>
            <person name="Verver J."/>
            <person name="Yang W.-C."/>
            <person name="Schijlen E."/>
            <person name="Repin R."/>
            <person name="Schilthuizen M."/>
            <person name="Schranz E."/>
            <person name="Heidstra R."/>
            <person name="Miyata K."/>
            <person name="Fedorova E."/>
            <person name="Kohlen W."/>
            <person name="Bisseling T."/>
            <person name="Smit S."/>
            <person name="Geurts R."/>
        </authorList>
    </citation>
    <scope>NUCLEOTIDE SEQUENCE [LARGE SCALE GENOMIC DNA]</scope>
    <source>
        <strain evidence="3">cv. RG33-2</strain>
    </source>
</reference>
<feature type="compositionally biased region" description="Basic and acidic residues" evidence="1">
    <location>
        <begin position="10"/>
        <end position="24"/>
    </location>
</feature>
<comment type="caution">
    <text evidence="2">The sequence shown here is derived from an EMBL/GenBank/DDBJ whole genome shotgun (WGS) entry which is preliminary data.</text>
</comment>
<accession>A0A2P5FI93</accession>
<gene>
    <name evidence="2" type="ORF">TorRG33x02_067270</name>
</gene>
<protein>
    <submittedName>
        <fullName evidence="2">Uncharacterized protein</fullName>
    </submittedName>
</protein>
<dbReference type="AlphaFoldDB" id="A0A2P5FI93"/>
<feature type="compositionally biased region" description="Polar residues" evidence="1">
    <location>
        <begin position="34"/>
        <end position="44"/>
    </location>
</feature>
<evidence type="ECO:0000313" key="3">
    <source>
        <dbReference type="Proteomes" id="UP000237000"/>
    </source>
</evidence>
<dbReference type="OrthoDB" id="1746344at2759"/>
<organism evidence="2 3">
    <name type="scientific">Trema orientale</name>
    <name type="common">Charcoal tree</name>
    <name type="synonym">Celtis orientalis</name>
    <dbReference type="NCBI Taxonomy" id="63057"/>
    <lineage>
        <taxon>Eukaryota</taxon>
        <taxon>Viridiplantae</taxon>
        <taxon>Streptophyta</taxon>
        <taxon>Embryophyta</taxon>
        <taxon>Tracheophyta</taxon>
        <taxon>Spermatophyta</taxon>
        <taxon>Magnoliopsida</taxon>
        <taxon>eudicotyledons</taxon>
        <taxon>Gunneridae</taxon>
        <taxon>Pentapetalae</taxon>
        <taxon>rosids</taxon>
        <taxon>fabids</taxon>
        <taxon>Rosales</taxon>
        <taxon>Cannabaceae</taxon>
        <taxon>Trema</taxon>
    </lineage>
</organism>
<proteinExistence type="predicted"/>
<keyword evidence="3" id="KW-1185">Reference proteome</keyword>
<dbReference type="InParanoid" id="A0A2P5FI93"/>